<dbReference type="EMBL" id="JAAQOM010000026">
    <property type="protein sequence ID" value="NIA57721.1"/>
    <property type="molecule type" value="Genomic_DNA"/>
</dbReference>
<gene>
    <name evidence="6" type="ORF">HAV22_29255</name>
</gene>
<dbReference type="Gene3D" id="2.170.130.10">
    <property type="entry name" value="TonB-dependent receptor, plug domain"/>
    <property type="match status" value="1"/>
</dbReference>
<keyword evidence="3" id="KW-0472">Membrane</keyword>
<evidence type="ECO:0000256" key="1">
    <source>
        <dbReference type="ARBA" id="ARBA00004442"/>
    </source>
</evidence>
<evidence type="ECO:0000256" key="3">
    <source>
        <dbReference type="ARBA" id="ARBA00023136"/>
    </source>
</evidence>
<comment type="caution">
    <text evidence="6">The sequence shown here is derived from an EMBL/GenBank/DDBJ whole genome shotgun (WGS) entry which is preliminary data.</text>
</comment>
<evidence type="ECO:0000256" key="2">
    <source>
        <dbReference type="ARBA" id="ARBA00009810"/>
    </source>
</evidence>
<dbReference type="Gene3D" id="3.55.50.30">
    <property type="match status" value="1"/>
</dbReference>
<reference evidence="6 7" key="1">
    <citation type="submission" date="2020-03" db="EMBL/GenBank/DDBJ databases">
        <title>Genome sequence of strain Massilia sp. TW-1.</title>
        <authorList>
            <person name="Chaudhary D.K."/>
        </authorList>
    </citation>
    <scope>NUCLEOTIDE SEQUENCE [LARGE SCALE GENOMIC DNA]</scope>
    <source>
        <strain evidence="6 7">TW-1</strain>
    </source>
</reference>
<dbReference type="InterPro" id="IPR037066">
    <property type="entry name" value="Plug_dom_sf"/>
</dbReference>
<evidence type="ECO:0000259" key="5">
    <source>
        <dbReference type="Pfam" id="PF07715"/>
    </source>
</evidence>
<comment type="subcellular location">
    <subcellularLocation>
        <location evidence="1">Cell outer membrane</location>
    </subcellularLocation>
</comment>
<dbReference type="PANTHER" id="PTHR40980">
    <property type="entry name" value="PLUG DOMAIN-CONTAINING PROTEIN"/>
    <property type="match status" value="1"/>
</dbReference>
<keyword evidence="7" id="KW-1185">Reference proteome</keyword>
<sequence>MASVFLVAGTAAFPDTGRAEDIKKHFDIPAGPATSTINLFAQQGGINVLASEDVLNGICTNPVRGSFLVSEALPTLLSGTGLDSKVTSSGAVFIVAVAKARKDRPPTCAPVGHDPAKAVQHAQEASASTAAGEPYRVSIVATRASQQSGIERKKGAATLIDSIVAEDVGSLPDRNVGEAISRMSGIALDRGAFGEGVSVSVRGNAANLIRVELDGQGVQSAGGIDMNGGGGGRGVEFRQLSADLIKSVDVVKGSTADMTEGSLGGSVIIKTRTALDFRKPFVSIRTATSQSSLNRTWAPDANVILANQYLDGRLGLLLNATSTTLDNEAHAAQVSQSAQQGYFRLLDFDNSPRKTFTYQPGTVNTADAAATTPFLRSPLAGGGYLDSATPLDLVSRSAAAQTKADCYAAFPALTKAQLTGITPSAMRSPAVLQRGNELISCLNQWNDYTPSNVRYFVKREVDRRRNLDLRADFKVNDRFSLYAKGSYNRRNDDISQLTYSLGNLLLNQTSSYSPTYAGPTYSDNPATMMRSVVPGSGYYLYKQPSTSGYNVLSGTVANVNPASVTVDGNHHVTQYTISDGTATTDQLHDEALITTRYLQLGGTYRNGGMTAEFFVGDARSGMTRGQKRISFDNDYGPVTMHVQPNGLWGYTLPAGSTFDQANPAQYAKAFPGPATSAVPIGPYNTKYVPAYTAAQQPLLTRAPETYWLPTIRDTRERTAKLDLAWATPESIPLFKRFKTGVNLRDTGNDAWDPYAGNSRGWVVKTPMGTYGKPGYVPPVIVPSALLRGTFVGCQDTAGSLGPGGNACKYGYGQSSDPRSALQGQNVMTVGQFQDIIGQSLVGNATPTRLFSGATGRPAGLPDNWTRIDVDKAFALAGVPNLNFDCLKQCMGSDGKLYDQPVQRLTERSAAFYVMSDFGVDHVPFTSVAFPFGWALEGNMGYRYILTRVHGIGTMNFTSITKTASYDPANPNAAGGTVISMYSQNTAVDGRAHDFLPIYNLALWVMPGKAVVRYGHARAVARPSVAQLLPAGTCTYDERVADAGLPQTCSGTIGNPALQAQRNVNQDLSLEYYPNKDTMFSVAAFRQEGKTGPPLPQGVDKGMLFGGSELVDPGTGTALSSVPFGYSTYSNGAATTRNGLELGARAAFTFLPWMLRYTGFDGNYTRLRSATSSLGVVDLLTGAPLPPARESKYSYNAALWYDDGRLSARIAVQAVASFFNCVAGCGQPGMTNYPSVAGGITNVLPYNPGSPNFRDGTRFIDGKISYRIRPDVDVFIEGRNLGNAITSNNQGPFAPFADGTPNLLDYAYSGRRIMVGVNFRTM</sequence>
<dbReference type="Pfam" id="PF07715">
    <property type="entry name" value="Plug"/>
    <property type="match status" value="1"/>
</dbReference>
<dbReference type="InterPro" id="IPR012910">
    <property type="entry name" value="Plug_dom"/>
</dbReference>
<dbReference type="InterPro" id="IPR036942">
    <property type="entry name" value="Beta-barrel_TonB_sf"/>
</dbReference>
<name>A0ABX0PK63_9BURK</name>
<dbReference type="SUPFAM" id="SSF56935">
    <property type="entry name" value="Porins"/>
    <property type="match status" value="1"/>
</dbReference>
<dbReference type="NCBIfam" id="TIGR01782">
    <property type="entry name" value="TonB-Xanth-Caul"/>
    <property type="match status" value="1"/>
</dbReference>
<organism evidence="6 7">
    <name type="scientific">Telluria antibiotica</name>
    <dbReference type="NCBI Taxonomy" id="2717319"/>
    <lineage>
        <taxon>Bacteria</taxon>
        <taxon>Pseudomonadati</taxon>
        <taxon>Pseudomonadota</taxon>
        <taxon>Betaproteobacteria</taxon>
        <taxon>Burkholderiales</taxon>
        <taxon>Oxalobacteraceae</taxon>
        <taxon>Telluria group</taxon>
        <taxon>Telluria</taxon>
    </lineage>
</organism>
<dbReference type="Gene3D" id="2.40.170.20">
    <property type="entry name" value="TonB-dependent receptor, beta-barrel domain"/>
    <property type="match status" value="1"/>
</dbReference>
<dbReference type="InterPro" id="IPR010104">
    <property type="entry name" value="TonB_rcpt_bac"/>
</dbReference>
<proteinExistence type="inferred from homology"/>
<evidence type="ECO:0000313" key="7">
    <source>
        <dbReference type="Proteomes" id="UP000716322"/>
    </source>
</evidence>
<accession>A0ABX0PK63</accession>
<evidence type="ECO:0000256" key="4">
    <source>
        <dbReference type="ARBA" id="ARBA00023237"/>
    </source>
</evidence>
<evidence type="ECO:0000313" key="6">
    <source>
        <dbReference type="EMBL" id="NIA57721.1"/>
    </source>
</evidence>
<protein>
    <submittedName>
        <fullName evidence="6">TonB-dependent receptor</fullName>
    </submittedName>
</protein>
<keyword evidence="6" id="KW-0675">Receptor</keyword>
<comment type="similarity">
    <text evidence="2">Belongs to the TonB-dependent receptor family.</text>
</comment>
<dbReference type="Proteomes" id="UP000716322">
    <property type="component" value="Unassembled WGS sequence"/>
</dbReference>
<dbReference type="PANTHER" id="PTHR40980:SF3">
    <property type="entry name" value="TONB-DEPENDENT RECEPTOR-LIKE BETA-BARREL DOMAIN-CONTAINING PROTEIN"/>
    <property type="match status" value="1"/>
</dbReference>
<feature type="domain" description="TonB-dependent receptor plug" evidence="5">
    <location>
        <begin position="157"/>
        <end position="265"/>
    </location>
</feature>
<keyword evidence="4" id="KW-0998">Cell outer membrane</keyword>